<gene>
    <name evidence="2" type="ORF">E6H01_11935</name>
</gene>
<evidence type="ECO:0000256" key="1">
    <source>
        <dbReference type="SAM" id="Phobius"/>
    </source>
</evidence>
<protein>
    <submittedName>
        <fullName evidence="2">Uncharacterized protein</fullName>
    </submittedName>
</protein>
<reference evidence="2 3" key="1">
    <citation type="journal article" date="2019" name="Nat. Microbiol.">
        <title>Mediterranean grassland soil C-N compound turnover is dependent on rainfall and depth, and is mediated by genomically divergent microorganisms.</title>
        <authorList>
            <person name="Diamond S."/>
            <person name="Andeer P.F."/>
            <person name="Li Z."/>
            <person name="Crits-Christoph A."/>
            <person name="Burstein D."/>
            <person name="Anantharaman K."/>
            <person name="Lane K.R."/>
            <person name="Thomas B.C."/>
            <person name="Pan C."/>
            <person name="Northen T.R."/>
            <person name="Banfield J.F."/>
        </authorList>
    </citation>
    <scope>NUCLEOTIDE SEQUENCE [LARGE SCALE GENOMIC DNA]</scope>
    <source>
        <strain evidence="2">NP_4</strain>
    </source>
</reference>
<name>A0A537KSX7_9BACT</name>
<accession>A0A537KSX7</accession>
<dbReference type="EMBL" id="VBAL01000154">
    <property type="protein sequence ID" value="TMI98822.1"/>
    <property type="molecule type" value="Genomic_DNA"/>
</dbReference>
<evidence type="ECO:0000313" key="2">
    <source>
        <dbReference type="EMBL" id="TMI98822.1"/>
    </source>
</evidence>
<proteinExistence type="predicted"/>
<sequence length="78" mass="8271">MRAAIDLDSIRSGAFASVPGPAVTQLHEVFRAAFSAGITRIYAYATVLLLAALLVVMALPEIPLRTSNRAAPPQTSDF</sequence>
<organism evidence="2 3">
    <name type="scientific">Candidatus Segetimicrobium genomatis</name>
    <dbReference type="NCBI Taxonomy" id="2569760"/>
    <lineage>
        <taxon>Bacteria</taxon>
        <taxon>Bacillati</taxon>
        <taxon>Candidatus Sysuimicrobiota</taxon>
        <taxon>Candidatus Sysuimicrobiia</taxon>
        <taxon>Candidatus Sysuimicrobiales</taxon>
        <taxon>Candidatus Segetimicrobiaceae</taxon>
        <taxon>Candidatus Segetimicrobium</taxon>
    </lineage>
</organism>
<dbReference type="Proteomes" id="UP000319353">
    <property type="component" value="Unassembled WGS sequence"/>
</dbReference>
<evidence type="ECO:0000313" key="3">
    <source>
        <dbReference type="Proteomes" id="UP000319353"/>
    </source>
</evidence>
<keyword evidence="1" id="KW-1133">Transmembrane helix</keyword>
<comment type="caution">
    <text evidence="2">The sequence shown here is derived from an EMBL/GenBank/DDBJ whole genome shotgun (WGS) entry which is preliminary data.</text>
</comment>
<dbReference type="AlphaFoldDB" id="A0A537KSX7"/>
<keyword evidence="1" id="KW-0812">Transmembrane</keyword>
<feature type="transmembrane region" description="Helical" evidence="1">
    <location>
        <begin position="41"/>
        <end position="59"/>
    </location>
</feature>
<keyword evidence="1" id="KW-0472">Membrane</keyword>